<organism evidence="1 2">
    <name type="scientific">Trifolium medium</name>
    <dbReference type="NCBI Taxonomy" id="97028"/>
    <lineage>
        <taxon>Eukaryota</taxon>
        <taxon>Viridiplantae</taxon>
        <taxon>Streptophyta</taxon>
        <taxon>Embryophyta</taxon>
        <taxon>Tracheophyta</taxon>
        <taxon>Spermatophyta</taxon>
        <taxon>Magnoliopsida</taxon>
        <taxon>eudicotyledons</taxon>
        <taxon>Gunneridae</taxon>
        <taxon>Pentapetalae</taxon>
        <taxon>rosids</taxon>
        <taxon>fabids</taxon>
        <taxon>Fabales</taxon>
        <taxon>Fabaceae</taxon>
        <taxon>Papilionoideae</taxon>
        <taxon>50 kb inversion clade</taxon>
        <taxon>NPAAA clade</taxon>
        <taxon>Hologalegina</taxon>
        <taxon>IRL clade</taxon>
        <taxon>Trifolieae</taxon>
        <taxon>Trifolium</taxon>
    </lineage>
</organism>
<keyword evidence="2" id="KW-1185">Reference proteome</keyword>
<sequence length="76" mass="8236">MHELYIEDIGKSNVDFTAEVEKDSETLGLENFENLGKIDVDCVAEKTVDGGASTMTTSDFVLEPNQESVPESVAVP</sequence>
<evidence type="ECO:0000313" key="2">
    <source>
        <dbReference type="Proteomes" id="UP000265520"/>
    </source>
</evidence>
<name>A0A392TRK7_9FABA</name>
<dbReference type="EMBL" id="LXQA010644086">
    <property type="protein sequence ID" value="MCI63813.1"/>
    <property type="molecule type" value="Genomic_DNA"/>
</dbReference>
<evidence type="ECO:0000313" key="1">
    <source>
        <dbReference type="EMBL" id="MCI63813.1"/>
    </source>
</evidence>
<dbReference type="Proteomes" id="UP000265520">
    <property type="component" value="Unassembled WGS sequence"/>
</dbReference>
<reference evidence="1 2" key="1">
    <citation type="journal article" date="2018" name="Front. Plant Sci.">
        <title>Red Clover (Trifolium pratense) and Zigzag Clover (T. medium) - A Picture of Genomic Similarities and Differences.</title>
        <authorList>
            <person name="Dluhosova J."/>
            <person name="Istvanek J."/>
            <person name="Nedelnik J."/>
            <person name="Repkova J."/>
        </authorList>
    </citation>
    <scope>NUCLEOTIDE SEQUENCE [LARGE SCALE GENOMIC DNA]</scope>
    <source>
        <strain evidence="2">cv. 10/8</strain>
        <tissue evidence="1">Leaf</tissue>
    </source>
</reference>
<feature type="non-terminal residue" evidence="1">
    <location>
        <position position="76"/>
    </location>
</feature>
<dbReference type="AlphaFoldDB" id="A0A392TRK7"/>
<comment type="caution">
    <text evidence="1">The sequence shown here is derived from an EMBL/GenBank/DDBJ whole genome shotgun (WGS) entry which is preliminary data.</text>
</comment>
<accession>A0A392TRK7</accession>
<protein>
    <submittedName>
        <fullName evidence="1">Uncharacterized protein</fullName>
    </submittedName>
</protein>
<proteinExistence type="predicted"/>